<proteinExistence type="predicted"/>
<reference evidence="1 2" key="1">
    <citation type="submission" date="2019-03" db="EMBL/GenBank/DDBJ databases">
        <title>Single cell metagenomics reveals metabolic interactions within the superorganism composed of flagellate Streblomastix strix and complex community of Bacteroidetes bacteria on its surface.</title>
        <authorList>
            <person name="Treitli S.C."/>
            <person name="Kolisko M."/>
            <person name="Husnik F."/>
            <person name="Keeling P."/>
            <person name="Hampl V."/>
        </authorList>
    </citation>
    <scope>NUCLEOTIDE SEQUENCE [LARGE SCALE GENOMIC DNA]</scope>
    <source>
        <strain evidence="1">ST1C</strain>
    </source>
</reference>
<name>A0A5J4TQ59_9EUKA</name>
<gene>
    <name evidence="1" type="ORF">EZS28_044403</name>
</gene>
<dbReference type="AlphaFoldDB" id="A0A5J4TQ59"/>
<comment type="caution">
    <text evidence="1">The sequence shown here is derived from an EMBL/GenBank/DDBJ whole genome shotgun (WGS) entry which is preliminary data.</text>
</comment>
<evidence type="ECO:0000313" key="1">
    <source>
        <dbReference type="EMBL" id="KAA6360069.1"/>
    </source>
</evidence>
<organism evidence="1 2">
    <name type="scientific">Streblomastix strix</name>
    <dbReference type="NCBI Taxonomy" id="222440"/>
    <lineage>
        <taxon>Eukaryota</taxon>
        <taxon>Metamonada</taxon>
        <taxon>Preaxostyla</taxon>
        <taxon>Oxymonadida</taxon>
        <taxon>Streblomastigidae</taxon>
        <taxon>Streblomastix</taxon>
    </lineage>
</organism>
<feature type="non-terminal residue" evidence="1">
    <location>
        <position position="77"/>
    </location>
</feature>
<accession>A0A5J4TQ59</accession>
<dbReference type="EMBL" id="SNRW01027479">
    <property type="protein sequence ID" value="KAA6360069.1"/>
    <property type="molecule type" value="Genomic_DNA"/>
</dbReference>
<evidence type="ECO:0000313" key="2">
    <source>
        <dbReference type="Proteomes" id="UP000324800"/>
    </source>
</evidence>
<protein>
    <submittedName>
        <fullName evidence="1">Uncharacterized protein</fullName>
    </submittedName>
</protein>
<sequence>MKVKILAGLDQFHHEGEVSVWYALLVFDQNELDFLNFLLKEPLLMEMPFYKPKEEDMNALKHSRRLGLASLPEVMHP</sequence>
<dbReference type="Proteomes" id="UP000324800">
    <property type="component" value="Unassembled WGS sequence"/>
</dbReference>